<proteinExistence type="predicted"/>
<dbReference type="EMBL" id="JBHSNM010000008">
    <property type="protein sequence ID" value="MFC5571466.1"/>
    <property type="molecule type" value="Genomic_DNA"/>
</dbReference>
<organism evidence="2 3">
    <name type="scientific">Lysobacter yangpyeongensis</name>
    <dbReference type="NCBI Taxonomy" id="346182"/>
    <lineage>
        <taxon>Bacteria</taxon>
        <taxon>Pseudomonadati</taxon>
        <taxon>Pseudomonadota</taxon>
        <taxon>Gammaproteobacteria</taxon>
        <taxon>Lysobacterales</taxon>
        <taxon>Lysobacteraceae</taxon>
        <taxon>Lysobacter</taxon>
    </lineage>
</organism>
<sequence length="172" mass="18411">MRTKILFIGALLSLSLAACQQDAAPVEPQSTATVPAPVAPAPQTDMLPAVGDGVVFDFPYVINKDHGVPGRDGVRNREILIEYSAGTLAQMDERVRQAFKAKGYARPKPATRNGAVHSIYRKEGQADVHVWIREGLPPGERFTAKSQSMLGTIYMVSPMAAPAATATAATEH</sequence>
<feature type="signal peptide" evidence="1">
    <location>
        <begin position="1"/>
        <end position="23"/>
    </location>
</feature>
<comment type="caution">
    <text evidence="2">The sequence shown here is derived from an EMBL/GenBank/DDBJ whole genome shotgun (WGS) entry which is preliminary data.</text>
</comment>
<dbReference type="Proteomes" id="UP001596036">
    <property type="component" value="Unassembled WGS sequence"/>
</dbReference>
<feature type="chain" id="PRO_5045535477" description="Lipoprotein" evidence="1">
    <location>
        <begin position="24"/>
        <end position="172"/>
    </location>
</feature>
<keyword evidence="3" id="KW-1185">Reference proteome</keyword>
<evidence type="ECO:0008006" key="4">
    <source>
        <dbReference type="Google" id="ProtNLM"/>
    </source>
</evidence>
<dbReference type="PROSITE" id="PS51257">
    <property type="entry name" value="PROKAR_LIPOPROTEIN"/>
    <property type="match status" value="1"/>
</dbReference>
<reference evidence="3" key="1">
    <citation type="journal article" date="2019" name="Int. J. Syst. Evol. Microbiol.">
        <title>The Global Catalogue of Microorganisms (GCM) 10K type strain sequencing project: providing services to taxonomists for standard genome sequencing and annotation.</title>
        <authorList>
            <consortium name="The Broad Institute Genomics Platform"/>
            <consortium name="The Broad Institute Genome Sequencing Center for Infectious Disease"/>
            <person name="Wu L."/>
            <person name="Ma J."/>
        </authorList>
    </citation>
    <scope>NUCLEOTIDE SEQUENCE [LARGE SCALE GENOMIC DNA]</scope>
    <source>
        <strain evidence="3">KACC 11407</strain>
    </source>
</reference>
<evidence type="ECO:0000313" key="2">
    <source>
        <dbReference type="EMBL" id="MFC5571466.1"/>
    </source>
</evidence>
<protein>
    <recommendedName>
        <fullName evidence="4">Lipoprotein</fullName>
    </recommendedName>
</protein>
<name>A0ABW0SS38_9GAMM</name>
<gene>
    <name evidence="2" type="ORF">ACFPN1_15505</name>
</gene>
<evidence type="ECO:0000313" key="3">
    <source>
        <dbReference type="Proteomes" id="UP001596036"/>
    </source>
</evidence>
<dbReference type="RefSeq" id="WP_386756096.1">
    <property type="nucleotide sequence ID" value="NZ_JBHSNM010000008.1"/>
</dbReference>
<keyword evidence="1" id="KW-0732">Signal</keyword>
<evidence type="ECO:0000256" key="1">
    <source>
        <dbReference type="SAM" id="SignalP"/>
    </source>
</evidence>
<accession>A0ABW0SS38</accession>